<evidence type="ECO:0000256" key="7">
    <source>
        <dbReference type="ARBA" id="ARBA00023098"/>
    </source>
</evidence>
<dbReference type="InterPro" id="IPR036736">
    <property type="entry name" value="ACP-like_sf"/>
</dbReference>
<dbReference type="InterPro" id="IPR020806">
    <property type="entry name" value="PKS_PP-bd"/>
</dbReference>
<organism evidence="10 11">
    <name type="scientific">Streptomyces alkaliterrae</name>
    <dbReference type="NCBI Taxonomy" id="2213162"/>
    <lineage>
        <taxon>Bacteria</taxon>
        <taxon>Bacillati</taxon>
        <taxon>Actinomycetota</taxon>
        <taxon>Actinomycetes</taxon>
        <taxon>Kitasatosporales</taxon>
        <taxon>Streptomycetaceae</taxon>
        <taxon>Streptomyces</taxon>
    </lineage>
</organism>
<dbReference type="InterPro" id="IPR029058">
    <property type="entry name" value="AB_hydrolase_fold"/>
</dbReference>
<protein>
    <submittedName>
        <fullName evidence="10">AMP-binding protein</fullName>
    </submittedName>
</protein>
<dbReference type="PANTHER" id="PTHR22754:SF32">
    <property type="entry name" value="DISCO-INTERACTING PROTEIN 2"/>
    <property type="match status" value="1"/>
</dbReference>
<dbReference type="FunFam" id="1.10.1200.10:FF:000005">
    <property type="entry name" value="Nonribosomal peptide synthetase 1"/>
    <property type="match status" value="1"/>
</dbReference>
<dbReference type="InterPro" id="IPR025110">
    <property type="entry name" value="AMP-bd_C"/>
</dbReference>
<dbReference type="InterPro" id="IPR045851">
    <property type="entry name" value="AMP-bd_C_sf"/>
</dbReference>
<proteinExistence type="inferred from homology"/>
<evidence type="ECO:0000256" key="2">
    <source>
        <dbReference type="ARBA" id="ARBA00006432"/>
    </source>
</evidence>
<evidence type="ECO:0000256" key="1">
    <source>
        <dbReference type="ARBA" id="ARBA00001957"/>
    </source>
</evidence>
<dbReference type="Gene3D" id="3.40.50.12780">
    <property type="entry name" value="N-terminal domain of ligase-like"/>
    <property type="match status" value="1"/>
</dbReference>
<dbReference type="SMART" id="SM00823">
    <property type="entry name" value="PKS_PP"/>
    <property type="match status" value="1"/>
</dbReference>
<evidence type="ECO:0000256" key="4">
    <source>
        <dbReference type="ARBA" id="ARBA00022553"/>
    </source>
</evidence>
<name>A0A5P0YMY6_9ACTN</name>
<feature type="domain" description="Carrier" evidence="8">
    <location>
        <begin position="572"/>
        <end position="647"/>
    </location>
</feature>
<gene>
    <name evidence="10" type="ORF">FNX44_002560</name>
    <name evidence="9" type="ORF">H3147_10130</name>
</gene>
<dbReference type="GO" id="GO:0070566">
    <property type="term" value="F:adenylyltransferase activity"/>
    <property type="evidence" value="ECO:0007669"/>
    <property type="project" value="TreeGrafter"/>
</dbReference>
<reference evidence="12" key="2">
    <citation type="submission" date="2020-05" db="EMBL/GenBank/DDBJ databases">
        <title>Classification of alakaliphilic streptomycetes isolated from an alkaline soil next to Lonar Crater, India and a proposal for the recognition of Streptomyces alkaliterrae sp. nov.</title>
        <authorList>
            <person name="Golinska P."/>
        </authorList>
    </citation>
    <scope>NUCLEOTIDE SEQUENCE [LARGE SCALE GENOMIC DNA]</scope>
    <source>
        <strain evidence="12">OF8</strain>
    </source>
</reference>
<dbReference type="AlphaFoldDB" id="A0A5P0YMY6"/>
<dbReference type="InterPro" id="IPR009081">
    <property type="entry name" value="PP-bd_ACP"/>
</dbReference>
<dbReference type="SUPFAM" id="SSF56801">
    <property type="entry name" value="Acetyl-CoA synthetase-like"/>
    <property type="match status" value="1"/>
</dbReference>
<dbReference type="FunFam" id="3.40.50.12780:FF:000013">
    <property type="entry name" value="Long-chain-fatty-acid--AMP ligase FadD32"/>
    <property type="match status" value="1"/>
</dbReference>
<evidence type="ECO:0000256" key="5">
    <source>
        <dbReference type="ARBA" id="ARBA00022598"/>
    </source>
</evidence>
<dbReference type="GO" id="GO:0016874">
    <property type="term" value="F:ligase activity"/>
    <property type="evidence" value="ECO:0007669"/>
    <property type="project" value="UniProtKB-KW"/>
</dbReference>
<reference evidence="10 11" key="1">
    <citation type="submission" date="2019-10" db="EMBL/GenBank/DDBJ databases">
        <title>Streptomyces sp. nov., a novel actinobacterium isolated from alkaline environment.</title>
        <authorList>
            <person name="Golinska P."/>
        </authorList>
    </citation>
    <scope>NUCLEOTIDE SEQUENCE [LARGE SCALE GENOMIC DNA]</scope>
    <source>
        <strain evidence="10 11">OF1</strain>
    </source>
</reference>
<dbReference type="SUPFAM" id="SSF47336">
    <property type="entry name" value="ACP-like"/>
    <property type="match status" value="1"/>
</dbReference>
<evidence type="ECO:0000256" key="3">
    <source>
        <dbReference type="ARBA" id="ARBA00022450"/>
    </source>
</evidence>
<dbReference type="EMBL" id="VJYK02000013">
    <property type="protein sequence ID" value="MQS00782.1"/>
    <property type="molecule type" value="Genomic_DNA"/>
</dbReference>
<comment type="similarity">
    <text evidence="2">Belongs to the ATP-dependent AMP-binding enzyme family.</text>
</comment>
<dbReference type="Pfam" id="PF23024">
    <property type="entry name" value="AMP-dom_DIP2-like"/>
    <property type="match status" value="1"/>
</dbReference>
<evidence type="ECO:0000313" key="12">
    <source>
        <dbReference type="Proteomes" id="UP000517765"/>
    </source>
</evidence>
<keyword evidence="7" id="KW-0443">Lipid metabolism</keyword>
<keyword evidence="5" id="KW-0436">Ligase</keyword>
<dbReference type="Proteomes" id="UP000517765">
    <property type="component" value="Unassembled WGS sequence"/>
</dbReference>
<dbReference type="Pfam" id="PF00550">
    <property type="entry name" value="PP-binding"/>
    <property type="match status" value="1"/>
</dbReference>
<evidence type="ECO:0000313" key="11">
    <source>
        <dbReference type="Proteomes" id="UP000320857"/>
    </source>
</evidence>
<dbReference type="GO" id="GO:0017000">
    <property type="term" value="P:antibiotic biosynthetic process"/>
    <property type="evidence" value="ECO:0007669"/>
    <property type="project" value="UniProtKB-ARBA"/>
</dbReference>
<dbReference type="Proteomes" id="UP000320857">
    <property type="component" value="Unassembled WGS sequence"/>
</dbReference>
<dbReference type="InterPro" id="IPR042099">
    <property type="entry name" value="ANL_N_sf"/>
</dbReference>
<evidence type="ECO:0000256" key="6">
    <source>
        <dbReference type="ARBA" id="ARBA00022832"/>
    </source>
</evidence>
<dbReference type="PROSITE" id="PS00455">
    <property type="entry name" value="AMP_BINDING"/>
    <property type="match status" value="1"/>
</dbReference>
<keyword evidence="4" id="KW-0597">Phosphoprotein</keyword>
<dbReference type="GO" id="GO:0005886">
    <property type="term" value="C:plasma membrane"/>
    <property type="evidence" value="ECO:0007669"/>
    <property type="project" value="TreeGrafter"/>
</dbReference>
<dbReference type="InterPro" id="IPR000873">
    <property type="entry name" value="AMP-dep_synth/lig_dom"/>
</dbReference>
<dbReference type="EMBL" id="JABJXA010000045">
    <property type="protein sequence ID" value="MBB1259194.1"/>
    <property type="molecule type" value="Genomic_DNA"/>
</dbReference>
<dbReference type="GO" id="GO:0006633">
    <property type="term" value="P:fatty acid biosynthetic process"/>
    <property type="evidence" value="ECO:0007669"/>
    <property type="project" value="TreeGrafter"/>
</dbReference>
<dbReference type="PANTHER" id="PTHR22754">
    <property type="entry name" value="DISCO-INTERACTING PROTEIN 2 DIP2 -RELATED"/>
    <property type="match status" value="1"/>
</dbReference>
<accession>A0A5P0YMY6</accession>
<dbReference type="GO" id="GO:0071766">
    <property type="term" value="P:Actinobacterium-type cell wall biogenesis"/>
    <property type="evidence" value="ECO:0007669"/>
    <property type="project" value="UniProtKB-ARBA"/>
</dbReference>
<comment type="caution">
    <text evidence="10">The sequence shown here is derived from an EMBL/GenBank/DDBJ whole genome shotgun (WGS) entry which is preliminary data.</text>
</comment>
<evidence type="ECO:0000313" key="9">
    <source>
        <dbReference type="EMBL" id="MBB1259194.1"/>
    </source>
</evidence>
<reference evidence="9" key="3">
    <citation type="journal article" name="Syst. Appl. Microbiol.">
        <title>Streptomyces alkaliterrae sp. nov., isolated from an alkaline soil, and emended descriptions of Streptomyces alkaliphilus, Streptomyces calidiresistens and Streptomyces durbertensis.</title>
        <authorList>
            <person name="Swiecimska M."/>
            <person name="Golinska P."/>
            <person name="Nouioui I."/>
            <person name="Wypij M."/>
            <person name="Rai M."/>
            <person name="Sangal V."/>
            <person name="Goodfellow M."/>
        </authorList>
    </citation>
    <scope>NUCLEOTIDE SEQUENCE</scope>
    <source>
        <strain evidence="9">OF8</strain>
    </source>
</reference>
<dbReference type="Gene3D" id="3.30.300.30">
    <property type="match status" value="1"/>
</dbReference>
<keyword evidence="11" id="KW-1185">Reference proteome</keyword>
<dbReference type="PROSITE" id="PS00012">
    <property type="entry name" value="PHOSPHOPANTETHEINE"/>
    <property type="match status" value="1"/>
</dbReference>
<comment type="cofactor">
    <cofactor evidence="1">
        <name>pantetheine 4'-phosphate</name>
        <dbReference type="ChEBI" id="CHEBI:47942"/>
    </cofactor>
</comment>
<sequence length="662" mass="71337">MNELLYERAEGDPLGVTYTFLDAFSGRRATRAQSLTNSELLLRARALAAQIQSVALRGDRVLVLNQPGLDYVVGVYACMLAGVVAVPAYPPEKTRLSRGVERVRAIMQDARPCCVLADGEAAEATQGAVTGHLEWINSAEWDTADAARHVLPDMSSDDIAVLQYTSGSTGRPKGVMLSHGNLLHNLRAGCDAYGIAGRMDGVFWLPPYHDMGLIGGLLMALYCGGRTRLLAPLSFIRDPLRWVQAMSDYGSFVSAAPDFAYDLCARAAAAVPEEVAELDLSNWHVAISGAEPVRADTVRRFAEAFAPAGFRQSAFRPSFGLAENTLLVTAPTEGVSLVALDAAELEQNRVVEATSGAVVRDVVGCGTSADPAQRVVIVDPQTRVRCPQGIVGEIWVNGPSTAGGYWGDAAESTATFGAMTDDGEGPFLRTGDLGFTREAELFVTGRLKDLIIIRGRNHYPQDLERTVEGAHPRSLRSGHCVAFSVDDGTEERLVLAVEAAAKSSEADRRSTAEAIRTRIGEQHDVAVSEIVFVPRGGIRRTSSGKLRRSAVRISYLAGEYPPEKRFPRPYMPPRDAVERAVADAWGRVLGIGAVGVHDRFFELGGDSLKAVQLLGHLQASDGYELTLEEVAEAKTVESVAEVIRRRETAVRPAAEEVRIDLG</sequence>
<dbReference type="Gene3D" id="3.40.50.1820">
    <property type="entry name" value="alpha/beta hydrolase"/>
    <property type="match status" value="1"/>
</dbReference>
<keyword evidence="3" id="KW-0596">Phosphopantetheine</keyword>
<keyword evidence="6" id="KW-0276">Fatty acid metabolism</keyword>
<evidence type="ECO:0000313" key="10">
    <source>
        <dbReference type="EMBL" id="MQS00782.1"/>
    </source>
</evidence>
<dbReference type="RefSeq" id="WP_143646262.1">
    <property type="nucleotide sequence ID" value="NZ_JABJXA010000045.1"/>
</dbReference>
<dbReference type="GO" id="GO:0031177">
    <property type="term" value="F:phosphopantetheine binding"/>
    <property type="evidence" value="ECO:0007669"/>
    <property type="project" value="InterPro"/>
</dbReference>
<dbReference type="PROSITE" id="PS50075">
    <property type="entry name" value="CARRIER"/>
    <property type="match status" value="1"/>
</dbReference>
<dbReference type="CDD" id="cd05931">
    <property type="entry name" value="FAAL"/>
    <property type="match status" value="1"/>
</dbReference>
<dbReference type="InterPro" id="IPR040097">
    <property type="entry name" value="FAAL/FAAC"/>
</dbReference>
<evidence type="ECO:0000259" key="8">
    <source>
        <dbReference type="PROSITE" id="PS50075"/>
    </source>
</evidence>
<dbReference type="Pfam" id="PF00501">
    <property type="entry name" value="AMP-binding"/>
    <property type="match status" value="1"/>
</dbReference>
<dbReference type="InterPro" id="IPR020845">
    <property type="entry name" value="AMP-binding_CS"/>
</dbReference>
<dbReference type="InterPro" id="IPR006162">
    <property type="entry name" value="Ppantetheine_attach_site"/>
</dbReference>